<name>A0ABW4E5K0_9LACO</name>
<evidence type="ECO:0000256" key="1">
    <source>
        <dbReference type="ARBA" id="ARBA00007847"/>
    </source>
</evidence>
<dbReference type="Pfam" id="PF01177">
    <property type="entry name" value="Asp_Glu_race"/>
    <property type="match status" value="1"/>
</dbReference>
<dbReference type="InterPro" id="IPR015942">
    <property type="entry name" value="Asp/Glu/hydantoin_racemase"/>
</dbReference>
<sequence>MKTIGLLGGMSWESTVTYYQQINTLVSQRLGGAHSAKLLIASVDFDEIEKCQAANDWAKSAEILGQAAHGLALAGADFILIGANTMHKVFDEIQAYTDVPLLHIADATIARLKQHHITQVGLLGTKYTLQEDFYKQRLIQAGINVLIPDAAGVDDVNRIIFQELVLSQKRPASKAALLQQIAQLQARGAQGIILGCTELDLLVQPADVAIPVFDTTLIHSQAAVDRALS</sequence>
<keyword evidence="2" id="KW-0413">Isomerase</keyword>
<dbReference type="Gene3D" id="3.40.50.1860">
    <property type="match status" value="2"/>
</dbReference>
<comment type="caution">
    <text evidence="3">The sequence shown here is derived from an EMBL/GenBank/DDBJ whole genome shotgun (WGS) entry which is preliminary data.</text>
</comment>
<evidence type="ECO:0000313" key="3">
    <source>
        <dbReference type="EMBL" id="MFD1485180.1"/>
    </source>
</evidence>
<comment type="similarity">
    <text evidence="1">Belongs to the aspartate/glutamate racemases family.</text>
</comment>
<dbReference type="Proteomes" id="UP001597252">
    <property type="component" value="Unassembled WGS sequence"/>
</dbReference>
<dbReference type="SUPFAM" id="SSF53681">
    <property type="entry name" value="Aspartate/glutamate racemase"/>
    <property type="match status" value="2"/>
</dbReference>
<dbReference type="InterPro" id="IPR001920">
    <property type="entry name" value="Asp/Glu_race"/>
</dbReference>
<keyword evidence="4" id="KW-1185">Reference proteome</keyword>
<evidence type="ECO:0000313" key="4">
    <source>
        <dbReference type="Proteomes" id="UP001597252"/>
    </source>
</evidence>
<accession>A0ABW4E5K0</accession>
<dbReference type="InterPro" id="IPR004380">
    <property type="entry name" value="Asp_race"/>
</dbReference>
<evidence type="ECO:0000256" key="2">
    <source>
        <dbReference type="ARBA" id="ARBA00023235"/>
    </source>
</evidence>
<organism evidence="3 4">
    <name type="scientific">Lacticaseibacillus baoqingensis</name>
    <dbReference type="NCBI Taxonomy" id="2486013"/>
    <lineage>
        <taxon>Bacteria</taxon>
        <taxon>Bacillati</taxon>
        <taxon>Bacillota</taxon>
        <taxon>Bacilli</taxon>
        <taxon>Lactobacillales</taxon>
        <taxon>Lactobacillaceae</taxon>
        <taxon>Lacticaseibacillus</taxon>
    </lineage>
</organism>
<gene>
    <name evidence="3" type="ORF">ACFQ5J_08050</name>
</gene>
<dbReference type="RefSeq" id="WP_125754249.1">
    <property type="nucleotide sequence ID" value="NZ_JBHTON010000022.1"/>
</dbReference>
<dbReference type="PANTHER" id="PTHR21198">
    <property type="entry name" value="GLUTAMATE RACEMASE"/>
    <property type="match status" value="1"/>
</dbReference>
<protein>
    <submittedName>
        <fullName evidence="3">Aspartate/glutamate racemase family protein</fullName>
    </submittedName>
</protein>
<dbReference type="NCBIfam" id="TIGR00035">
    <property type="entry name" value="asp_race"/>
    <property type="match status" value="1"/>
</dbReference>
<proteinExistence type="inferred from homology"/>
<dbReference type="EMBL" id="JBHTON010000022">
    <property type="protein sequence ID" value="MFD1485180.1"/>
    <property type="molecule type" value="Genomic_DNA"/>
</dbReference>
<dbReference type="PANTHER" id="PTHR21198:SF7">
    <property type="entry name" value="ASPARTATE-GLUTAMATE RACEMASE FAMILY"/>
    <property type="match status" value="1"/>
</dbReference>
<reference evidence="4" key="1">
    <citation type="journal article" date="2019" name="Int. J. Syst. Evol. Microbiol.">
        <title>The Global Catalogue of Microorganisms (GCM) 10K type strain sequencing project: providing services to taxonomists for standard genome sequencing and annotation.</title>
        <authorList>
            <consortium name="The Broad Institute Genomics Platform"/>
            <consortium name="The Broad Institute Genome Sequencing Center for Infectious Disease"/>
            <person name="Wu L."/>
            <person name="Ma J."/>
        </authorList>
    </citation>
    <scope>NUCLEOTIDE SEQUENCE [LARGE SCALE GENOMIC DNA]</scope>
    <source>
        <strain evidence="4">CCM 8903</strain>
    </source>
</reference>